<dbReference type="GO" id="GO:0016787">
    <property type="term" value="F:hydrolase activity"/>
    <property type="evidence" value="ECO:0007669"/>
    <property type="project" value="UniProtKB-KW"/>
</dbReference>
<dbReference type="Proteomes" id="UP000645966">
    <property type="component" value="Unassembled WGS sequence"/>
</dbReference>
<comment type="caution">
    <text evidence="3">The sequence shown here is derived from an EMBL/GenBank/DDBJ whole genome shotgun (WGS) entry which is preliminary data.</text>
</comment>
<feature type="compositionally biased region" description="Acidic residues" evidence="1">
    <location>
        <begin position="268"/>
        <end position="278"/>
    </location>
</feature>
<gene>
    <name evidence="3" type="ORF">JDV75_10055</name>
</gene>
<keyword evidence="3" id="KW-0378">Hydrolase</keyword>
<evidence type="ECO:0000259" key="2">
    <source>
        <dbReference type="Pfam" id="PF01738"/>
    </source>
</evidence>
<dbReference type="InterPro" id="IPR029058">
    <property type="entry name" value="AB_hydrolase_fold"/>
</dbReference>
<evidence type="ECO:0000256" key="1">
    <source>
        <dbReference type="SAM" id="MobiDB-lite"/>
    </source>
</evidence>
<dbReference type="SUPFAM" id="SSF53474">
    <property type="entry name" value="alpha/beta-Hydrolases"/>
    <property type="match status" value="1"/>
</dbReference>
<evidence type="ECO:0000313" key="3">
    <source>
        <dbReference type="EMBL" id="MBI8990094.1"/>
    </source>
</evidence>
<feature type="domain" description="Dienelactone hydrolase" evidence="2">
    <location>
        <begin position="32"/>
        <end position="180"/>
    </location>
</feature>
<organism evidence="3 4">
    <name type="scientific">Corynebacterium meridianum</name>
    <dbReference type="NCBI Taxonomy" id="2765363"/>
    <lineage>
        <taxon>Bacteria</taxon>
        <taxon>Bacillati</taxon>
        <taxon>Actinomycetota</taxon>
        <taxon>Actinomycetes</taxon>
        <taxon>Mycobacteriales</taxon>
        <taxon>Corynebacteriaceae</taxon>
        <taxon>Corynebacterium</taxon>
    </lineage>
</organism>
<accession>A0A934M7Z3</accession>
<name>A0A934M7Z3_9CORY</name>
<dbReference type="PANTHER" id="PTHR33428">
    <property type="entry name" value="CHLOROPHYLLASE-2, CHLOROPLASTIC"/>
    <property type="match status" value="1"/>
</dbReference>
<reference evidence="3" key="1">
    <citation type="submission" date="2020-12" db="EMBL/GenBank/DDBJ databases">
        <title>Genome public.</title>
        <authorList>
            <person name="Sun Q."/>
        </authorList>
    </citation>
    <scope>NUCLEOTIDE SEQUENCE</scope>
    <source>
        <strain evidence="3">CCM 8863</strain>
    </source>
</reference>
<sequence>MAQKLKKQMSKLSRRGPHRVMVGDLAVAGLPGRLYTPAEGDGVPGVVFGHDWLTGVDKYHRTLRHLASWGIAVAAPASESGVLPDHRGFVADMETCLQILAGVKLGAGKVTVAPGKLGVTGHGMGAGCAILAAADRSVVRAVGALYPAVTSPSCVEAAKAVSAPGLVVGSGRPFLIDAGSPAKVAANWGCDDVVYRVVDKGTQFGFPERIGTNLAIGVGLPRFSAQESARALLTGFLLHQLGHEKDYAAFSDPEADPGKGVTGYTAEELAEEAETPVS</sequence>
<dbReference type="InterPro" id="IPR002925">
    <property type="entry name" value="Dienelactn_hydro"/>
</dbReference>
<keyword evidence="4" id="KW-1185">Reference proteome</keyword>
<proteinExistence type="predicted"/>
<dbReference type="EMBL" id="JAEIOS010000013">
    <property type="protein sequence ID" value="MBI8990094.1"/>
    <property type="molecule type" value="Genomic_DNA"/>
</dbReference>
<dbReference type="AlphaFoldDB" id="A0A934M7Z3"/>
<dbReference type="RefSeq" id="WP_198739073.1">
    <property type="nucleotide sequence ID" value="NZ_JAEIOS010000013.1"/>
</dbReference>
<dbReference type="Gene3D" id="3.40.50.1820">
    <property type="entry name" value="alpha/beta hydrolase"/>
    <property type="match status" value="1"/>
</dbReference>
<dbReference type="Pfam" id="PF01738">
    <property type="entry name" value="DLH"/>
    <property type="match status" value="1"/>
</dbReference>
<dbReference type="PANTHER" id="PTHR33428:SF14">
    <property type="entry name" value="CARBOXYLESTERASE TYPE B DOMAIN-CONTAINING PROTEIN"/>
    <property type="match status" value="1"/>
</dbReference>
<evidence type="ECO:0000313" key="4">
    <source>
        <dbReference type="Proteomes" id="UP000645966"/>
    </source>
</evidence>
<protein>
    <submittedName>
        <fullName evidence="3">Dienelactone hydrolase family protein</fullName>
    </submittedName>
</protein>
<feature type="region of interest" description="Disordered" evidence="1">
    <location>
        <begin position="251"/>
        <end position="278"/>
    </location>
</feature>